<evidence type="ECO:0000256" key="1">
    <source>
        <dbReference type="SAM" id="MobiDB-lite"/>
    </source>
</evidence>
<keyword evidence="3" id="KW-1185">Reference proteome</keyword>
<dbReference type="Proteomes" id="UP000322530">
    <property type="component" value="Unassembled WGS sequence"/>
</dbReference>
<proteinExistence type="predicted"/>
<feature type="region of interest" description="Disordered" evidence="1">
    <location>
        <begin position="41"/>
        <end position="63"/>
    </location>
</feature>
<organism evidence="2 3">
    <name type="scientific">Dictyobacter arantiisoli</name>
    <dbReference type="NCBI Taxonomy" id="2014874"/>
    <lineage>
        <taxon>Bacteria</taxon>
        <taxon>Bacillati</taxon>
        <taxon>Chloroflexota</taxon>
        <taxon>Ktedonobacteria</taxon>
        <taxon>Ktedonobacterales</taxon>
        <taxon>Dictyobacteraceae</taxon>
        <taxon>Dictyobacter</taxon>
    </lineage>
</organism>
<dbReference type="EMBL" id="BIXY01000061">
    <property type="protein sequence ID" value="GCF10155.1"/>
    <property type="molecule type" value="Genomic_DNA"/>
</dbReference>
<evidence type="ECO:0000313" key="3">
    <source>
        <dbReference type="Proteomes" id="UP000322530"/>
    </source>
</evidence>
<reference evidence="2 3" key="1">
    <citation type="submission" date="2019-01" db="EMBL/GenBank/DDBJ databases">
        <title>Draft genome sequence of Dictyobacter sp. Uno17.</title>
        <authorList>
            <person name="Wang C.M."/>
            <person name="Zheng Y."/>
            <person name="Sakai Y."/>
            <person name="Abe K."/>
            <person name="Yokota A."/>
            <person name="Yabe S."/>
        </authorList>
    </citation>
    <scope>NUCLEOTIDE SEQUENCE [LARGE SCALE GENOMIC DNA]</scope>
    <source>
        <strain evidence="2 3">Uno17</strain>
    </source>
</reference>
<gene>
    <name evidence="2" type="ORF">KDI_37190</name>
</gene>
<name>A0A5A5TG08_9CHLR</name>
<dbReference type="RefSeq" id="WP_149403052.1">
    <property type="nucleotide sequence ID" value="NZ_BIXY01000061.1"/>
</dbReference>
<dbReference type="AlphaFoldDB" id="A0A5A5TG08"/>
<protein>
    <submittedName>
        <fullName evidence="2">Uncharacterized protein</fullName>
    </submittedName>
</protein>
<sequence>MMEVAVGMSGDAWGKRLCKRAIQDYTFTGKGTQGLVHCQAARRERNRHKPATRSLTVERGTVS</sequence>
<evidence type="ECO:0000313" key="2">
    <source>
        <dbReference type="EMBL" id="GCF10155.1"/>
    </source>
</evidence>
<comment type="caution">
    <text evidence="2">The sequence shown here is derived from an EMBL/GenBank/DDBJ whole genome shotgun (WGS) entry which is preliminary data.</text>
</comment>
<accession>A0A5A5TG08</accession>